<dbReference type="Proteomes" id="UP001174908">
    <property type="component" value="Unassembled WGS sequence"/>
</dbReference>
<evidence type="ECO:0000256" key="6">
    <source>
        <dbReference type="ARBA" id="ARBA00022840"/>
    </source>
</evidence>
<dbReference type="HAMAP" id="MF_00020">
    <property type="entry name" value="Acetate_kinase"/>
    <property type="match status" value="1"/>
</dbReference>
<evidence type="ECO:0000256" key="7">
    <source>
        <dbReference type="ARBA" id="ARBA00022842"/>
    </source>
</evidence>
<dbReference type="NCBIfam" id="TIGR00016">
    <property type="entry name" value="ackA"/>
    <property type="match status" value="1"/>
</dbReference>
<keyword evidence="2 8" id="KW-0808">Transferase</keyword>
<dbReference type="InterPro" id="IPR000890">
    <property type="entry name" value="Aliphatic_acid_kin_short-chain"/>
</dbReference>
<dbReference type="EC" id="2.7.2.1" evidence="8"/>
<dbReference type="PANTHER" id="PTHR21060:SF21">
    <property type="entry name" value="ACETATE KINASE"/>
    <property type="match status" value="1"/>
</dbReference>
<dbReference type="InterPro" id="IPR004372">
    <property type="entry name" value="Ac/propionate_kinase"/>
</dbReference>
<feature type="active site" description="Proton donor/acceptor" evidence="8">
    <location>
        <position position="157"/>
    </location>
</feature>
<feature type="binding site" evidence="8">
    <location>
        <begin position="335"/>
        <end position="339"/>
    </location>
    <ligand>
        <name>ATP</name>
        <dbReference type="ChEBI" id="CHEBI:30616"/>
    </ligand>
</feature>
<evidence type="ECO:0000256" key="2">
    <source>
        <dbReference type="ARBA" id="ARBA00022679"/>
    </source>
</evidence>
<evidence type="ECO:0000256" key="1">
    <source>
        <dbReference type="ARBA" id="ARBA00022490"/>
    </source>
</evidence>
<sequence length="400" mass="42369">MTDARSASTGMVAVVNAGSSSLKFSLFECSADGLTLVMRGLAQGLDSAARFEAKDPAGKVLATHAWEAGQRIGHDAALHHVIEAVRGLLPGVQLRAIGHRVVHGGTEFSAPELVTPEVLEKLTGLIPLAPLHQPDNLAPIRLAFDLLPDVPQVACFDTAFHRSMAPLAQMFALPYTYYDEGLRRYGFHGLSYEYIASRLPDVAPALASGRAAVMHLGNGASACGLLDGRSIASTMGFSALDGLTMGTRCGAIDPGVVLHLIQQRGMSAADVERMLYRQSGLLGISGVSSDMRTLLASDEPRAKLAVEHFVYRIVRELGSLAFAMGGLDGLVFTGGIGEHAAPVRQRVVAQMAWFGAELDAEANAANATCITTPASRCAVYVIPTDEELMIARHTLRALDA</sequence>
<dbReference type="PRINTS" id="PR00471">
    <property type="entry name" value="ACETATEKNASE"/>
</dbReference>
<evidence type="ECO:0000256" key="4">
    <source>
        <dbReference type="ARBA" id="ARBA00022741"/>
    </source>
</evidence>
<dbReference type="InterPro" id="IPR043129">
    <property type="entry name" value="ATPase_NBD"/>
</dbReference>
<feature type="binding site" evidence="8">
    <location>
        <position position="100"/>
    </location>
    <ligand>
        <name>substrate</name>
    </ligand>
</feature>
<evidence type="ECO:0000313" key="10">
    <source>
        <dbReference type="EMBL" id="MDM0045736.1"/>
    </source>
</evidence>
<evidence type="ECO:0000256" key="8">
    <source>
        <dbReference type="HAMAP-Rule" id="MF_00020"/>
    </source>
</evidence>
<comment type="function">
    <text evidence="8">Catalyzes the formation of acetyl phosphate from acetate and ATP. Can also catalyze the reverse reaction.</text>
</comment>
<feature type="binding site" evidence="8">
    <location>
        <begin position="290"/>
        <end position="292"/>
    </location>
    <ligand>
        <name>ATP</name>
        <dbReference type="ChEBI" id="CHEBI:30616"/>
    </ligand>
</feature>
<name>A0ABT7NCQ9_9BURK</name>
<comment type="pathway">
    <text evidence="8">Metabolic intermediate biosynthesis; acetyl-CoA biosynthesis; acetyl-CoA from acetate: step 1/2.</text>
</comment>
<evidence type="ECO:0000256" key="3">
    <source>
        <dbReference type="ARBA" id="ARBA00022723"/>
    </source>
</evidence>
<feature type="binding site" evidence="8">
    <location>
        <position position="23"/>
    </location>
    <ligand>
        <name>ATP</name>
        <dbReference type="ChEBI" id="CHEBI:30616"/>
    </ligand>
</feature>
<organism evidence="10 11">
    <name type="scientific">Variovorax dokdonensis</name>
    <dbReference type="NCBI Taxonomy" id="344883"/>
    <lineage>
        <taxon>Bacteria</taxon>
        <taxon>Pseudomonadati</taxon>
        <taxon>Pseudomonadota</taxon>
        <taxon>Betaproteobacteria</taxon>
        <taxon>Burkholderiales</taxon>
        <taxon>Comamonadaceae</taxon>
        <taxon>Variovorax</taxon>
    </lineage>
</organism>
<dbReference type="GO" id="GO:0008776">
    <property type="term" value="F:acetate kinase activity"/>
    <property type="evidence" value="ECO:0007669"/>
    <property type="project" value="UniProtKB-EC"/>
</dbReference>
<protein>
    <recommendedName>
        <fullName evidence="8">Acetate kinase</fullName>
        <ecNumber evidence="8">2.7.2.1</ecNumber>
    </recommendedName>
    <alternativeName>
        <fullName evidence="8">Acetokinase</fullName>
    </alternativeName>
</protein>
<comment type="subunit">
    <text evidence="8">Homodimer.</text>
</comment>
<feature type="binding site" evidence="8">
    <location>
        <begin position="215"/>
        <end position="219"/>
    </location>
    <ligand>
        <name>ATP</name>
        <dbReference type="ChEBI" id="CHEBI:30616"/>
    </ligand>
</feature>
<dbReference type="Pfam" id="PF00871">
    <property type="entry name" value="Acetate_kinase"/>
    <property type="match status" value="1"/>
</dbReference>
<evidence type="ECO:0000256" key="9">
    <source>
        <dbReference type="RuleBase" id="RU003835"/>
    </source>
</evidence>
<gene>
    <name evidence="8" type="primary">ackA</name>
    <name evidence="10" type="ORF">QTH91_14695</name>
</gene>
<comment type="caution">
    <text evidence="10">The sequence shown here is derived from an EMBL/GenBank/DDBJ whole genome shotgun (WGS) entry which is preliminary data.</text>
</comment>
<keyword evidence="6 8" id="KW-0067">ATP-binding</keyword>
<evidence type="ECO:0000313" key="11">
    <source>
        <dbReference type="Proteomes" id="UP001174908"/>
    </source>
</evidence>
<comment type="subcellular location">
    <subcellularLocation>
        <location evidence="8">Cytoplasm</location>
    </subcellularLocation>
</comment>
<proteinExistence type="inferred from homology"/>
<feature type="binding site" evidence="8">
    <location>
        <position position="386"/>
    </location>
    <ligand>
        <name>Mg(2+)</name>
        <dbReference type="ChEBI" id="CHEBI:18420"/>
    </ligand>
</feature>
<keyword evidence="7 8" id="KW-0460">Magnesium</keyword>
<dbReference type="PANTHER" id="PTHR21060">
    <property type="entry name" value="ACETATE KINASE"/>
    <property type="match status" value="1"/>
</dbReference>
<evidence type="ECO:0000256" key="5">
    <source>
        <dbReference type="ARBA" id="ARBA00022777"/>
    </source>
</evidence>
<feature type="site" description="Transition state stabilizer" evidence="8">
    <location>
        <position position="188"/>
    </location>
</feature>
<dbReference type="SUPFAM" id="SSF53067">
    <property type="entry name" value="Actin-like ATPase domain"/>
    <property type="match status" value="2"/>
</dbReference>
<feature type="binding site" evidence="8">
    <location>
        <position position="16"/>
    </location>
    <ligand>
        <name>Mg(2+)</name>
        <dbReference type="ChEBI" id="CHEBI:18420"/>
    </ligand>
</feature>
<dbReference type="EMBL" id="JASZYV010000003">
    <property type="protein sequence ID" value="MDM0045736.1"/>
    <property type="molecule type" value="Genomic_DNA"/>
</dbReference>
<keyword evidence="4 8" id="KW-0547">Nucleotide-binding</keyword>
<keyword evidence="11" id="KW-1185">Reference proteome</keyword>
<reference evidence="10" key="1">
    <citation type="submission" date="2023-06" db="EMBL/GenBank/DDBJ databases">
        <authorList>
            <person name="Jiang Y."/>
            <person name="Liu Q."/>
        </authorList>
    </citation>
    <scope>NUCLEOTIDE SEQUENCE</scope>
    <source>
        <strain evidence="10">CGMCC 1.12089</strain>
    </source>
</reference>
<keyword evidence="5 8" id="KW-0418">Kinase</keyword>
<comment type="catalytic activity">
    <reaction evidence="8">
        <text>acetate + ATP = acetyl phosphate + ADP</text>
        <dbReference type="Rhea" id="RHEA:11352"/>
        <dbReference type="ChEBI" id="CHEBI:22191"/>
        <dbReference type="ChEBI" id="CHEBI:30089"/>
        <dbReference type="ChEBI" id="CHEBI:30616"/>
        <dbReference type="ChEBI" id="CHEBI:456216"/>
        <dbReference type="EC" id="2.7.2.1"/>
    </reaction>
</comment>
<dbReference type="Gene3D" id="3.30.420.40">
    <property type="match status" value="2"/>
</dbReference>
<feature type="site" description="Transition state stabilizer" evidence="8">
    <location>
        <position position="248"/>
    </location>
</feature>
<comment type="cofactor">
    <cofactor evidence="8">
        <name>Mg(2+)</name>
        <dbReference type="ChEBI" id="CHEBI:18420"/>
    </cofactor>
    <cofactor evidence="8">
        <name>Mn(2+)</name>
        <dbReference type="ChEBI" id="CHEBI:29035"/>
    </cofactor>
    <text evidence="8">Mg(2+). Can also accept Mn(2+).</text>
</comment>
<dbReference type="PIRSF" id="PIRSF000722">
    <property type="entry name" value="Acetate_prop_kin"/>
    <property type="match status" value="1"/>
</dbReference>
<comment type="similarity">
    <text evidence="8 9">Belongs to the acetokinase family.</text>
</comment>
<dbReference type="RefSeq" id="WP_286660849.1">
    <property type="nucleotide sequence ID" value="NZ_JASZYV010000003.1"/>
</dbReference>
<accession>A0ABT7NCQ9</accession>
<keyword evidence="1 8" id="KW-0963">Cytoplasm</keyword>
<keyword evidence="3 8" id="KW-0479">Metal-binding</keyword>